<protein>
    <submittedName>
        <fullName evidence="1">Uncharacterized protein</fullName>
    </submittedName>
</protein>
<dbReference type="Proteomes" id="UP000029723">
    <property type="component" value="Unassembled WGS sequence"/>
</dbReference>
<name>A0A098YU17_9BACT</name>
<reference evidence="1 2" key="1">
    <citation type="submission" date="2014-07" db="EMBL/GenBank/DDBJ databases">
        <authorList>
            <person name="McCorrison J."/>
            <person name="Sanka R."/>
            <person name="Torralba M."/>
            <person name="Gillis M."/>
            <person name="Haft D.H."/>
            <person name="Methe B."/>
            <person name="Sutton G."/>
            <person name="Nelson K.E."/>
        </authorList>
    </citation>
    <scope>NUCLEOTIDE SEQUENCE [LARGE SCALE GENOMIC DNA]</scope>
    <source>
        <strain evidence="1 2">S9-PR14</strain>
    </source>
</reference>
<evidence type="ECO:0000313" key="2">
    <source>
        <dbReference type="Proteomes" id="UP000029723"/>
    </source>
</evidence>
<organism evidence="1 2">
    <name type="scientific">Hoylesella timonensis S9-PR14</name>
    <dbReference type="NCBI Taxonomy" id="1401062"/>
    <lineage>
        <taxon>Bacteria</taxon>
        <taxon>Pseudomonadati</taxon>
        <taxon>Bacteroidota</taxon>
        <taxon>Bacteroidia</taxon>
        <taxon>Bacteroidales</taxon>
        <taxon>Prevotellaceae</taxon>
        <taxon>Hoylesella</taxon>
    </lineage>
</organism>
<accession>A0A098YU17</accession>
<dbReference type="EMBL" id="JRPQ01000042">
    <property type="protein sequence ID" value="KGI22894.1"/>
    <property type="molecule type" value="Genomic_DNA"/>
</dbReference>
<evidence type="ECO:0000313" key="1">
    <source>
        <dbReference type="EMBL" id="KGI22894.1"/>
    </source>
</evidence>
<comment type="caution">
    <text evidence="1">The sequence shown here is derived from an EMBL/GenBank/DDBJ whole genome shotgun (WGS) entry which is preliminary data.</text>
</comment>
<sequence length="103" mass="11987">MEKSYIFVLYVNGKICKAYNWFCENERVAHLQAIGLCAGAKTFKKTAGVLIYELREDLNYHVCNSVDFRSGWYILHNKFSSHLLEKKCNLTDVLKKIIIEHSI</sequence>
<gene>
    <name evidence="1" type="ORF">HMPREF9304_01820</name>
</gene>
<dbReference type="AlphaFoldDB" id="A0A098YU17"/>
<proteinExistence type="predicted"/>